<comment type="caution">
    <text evidence="6">The sequence shown here is derived from an EMBL/GenBank/DDBJ whole genome shotgun (WGS) entry which is preliminary data.</text>
</comment>
<evidence type="ECO:0000259" key="5">
    <source>
        <dbReference type="Pfam" id="PF00717"/>
    </source>
</evidence>
<keyword evidence="3" id="KW-0804">Transcription</keyword>
<evidence type="ECO:0000313" key="7">
    <source>
        <dbReference type="Proteomes" id="UP000077752"/>
    </source>
</evidence>
<evidence type="ECO:0000256" key="4">
    <source>
        <dbReference type="SAM" id="MobiDB-lite"/>
    </source>
</evidence>
<dbReference type="InterPro" id="IPR039418">
    <property type="entry name" value="LexA-like"/>
</dbReference>
<evidence type="ECO:0000256" key="1">
    <source>
        <dbReference type="ARBA" id="ARBA00023015"/>
    </source>
</evidence>
<protein>
    <submittedName>
        <fullName evidence="6">XRE family transcriptional regulator</fullName>
    </submittedName>
</protein>
<dbReference type="InterPro" id="IPR001387">
    <property type="entry name" value="Cro/C1-type_HTH"/>
</dbReference>
<name>A0A177SU23_PSEPU</name>
<dbReference type="SUPFAM" id="SSF51306">
    <property type="entry name" value="LexA/Signal peptidase"/>
    <property type="match status" value="1"/>
</dbReference>
<dbReference type="Gene3D" id="1.10.260.40">
    <property type="entry name" value="lambda repressor-like DNA-binding domains"/>
    <property type="match status" value="1"/>
</dbReference>
<organism evidence="6 7">
    <name type="scientific">Pseudomonas putida</name>
    <name type="common">Arthrobacter siderocapsulatus</name>
    <dbReference type="NCBI Taxonomy" id="303"/>
    <lineage>
        <taxon>Bacteria</taxon>
        <taxon>Pseudomonadati</taxon>
        <taxon>Pseudomonadota</taxon>
        <taxon>Gammaproteobacteria</taxon>
        <taxon>Pseudomonadales</taxon>
        <taxon>Pseudomonadaceae</taxon>
        <taxon>Pseudomonas</taxon>
    </lineage>
</organism>
<dbReference type="PANTHER" id="PTHR40661">
    <property type="match status" value="1"/>
</dbReference>
<dbReference type="AlphaFoldDB" id="A0A177SU23"/>
<dbReference type="CDD" id="cd00093">
    <property type="entry name" value="HTH_XRE"/>
    <property type="match status" value="1"/>
</dbReference>
<proteinExistence type="predicted"/>
<keyword evidence="1" id="KW-0805">Transcription regulation</keyword>
<dbReference type="InterPro" id="IPR036286">
    <property type="entry name" value="LexA/Signal_pep-like_sf"/>
</dbReference>
<reference evidence="6 7" key="1">
    <citation type="submission" date="2016-03" db="EMBL/GenBank/DDBJ databases">
        <title>Draft Genome Assembly of Pseudomonas putida strain CBF10-2.</title>
        <authorList>
            <person name="Iyer R.S."/>
            <person name="Damania A."/>
        </authorList>
    </citation>
    <scope>NUCLEOTIDE SEQUENCE [LARGE SCALE GENOMIC DNA]</scope>
    <source>
        <strain evidence="6 7">CBF10-2</strain>
    </source>
</reference>
<gene>
    <name evidence="6" type="ORF">AYO28_11950</name>
</gene>
<accession>A0A177SU23</accession>
<dbReference type="CDD" id="cd06529">
    <property type="entry name" value="S24_LexA-like"/>
    <property type="match status" value="1"/>
</dbReference>
<keyword evidence="2" id="KW-0238">DNA-binding</keyword>
<evidence type="ECO:0000256" key="3">
    <source>
        <dbReference type="ARBA" id="ARBA00023163"/>
    </source>
</evidence>
<dbReference type="EMBL" id="LUCV01000009">
    <property type="protein sequence ID" value="OAI93811.1"/>
    <property type="molecule type" value="Genomic_DNA"/>
</dbReference>
<dbReference type="PANTHER" id="PTHR40661:SF2">
    <property type="entry name" value="HTH-TYPE TRANSCRIPTIONAL REGULATOR PRTR"/>
    <property type="match status" value="1"/>
</dbReference>
<sequence>MNTSGDRLKALLSECNLSASDFAAQRKVTPQHVNNWFHRGVPQARLDEIAELLCVRAKWLRTGEGPKHSSPLPRVNRSRNGPLRSEPPEHSALSCHGENDVRLQFHVLRARQLEPIDQRYLRLPRHALDRLGVDPGQAIALSMPDYNMTPLIPYGAPLAIDRGLTRVVDGELYAVLHNGQLRINSLSKRSNGALRLHSHDSEGFPCENYGVGQSRGHQLEVLGWVFWWAQYRSERPD</sequence>
<dbReference type="Gene3D" id="2.10.109.10">
    <property type="entry name" value="Umud Fragment, subunit A"/>
    <property type="match status" value="1"/>
</dbReference>
<dbReference type="Pfam" id="PF00717">
    <property type="entry name" value="Peptidase_S24"/>
    <property type="match status" value="1"/>
</dbReference>
<feature type="domain" description="Peptidase S24/S26A/S26B/S26C" evidence="5">
    <location>
        <begin position="114"/>
        <end position="225"/>
    </location>
</feature>
<dbReference type="RefSeq" id="WP_037059688.1">
    <property type="nucleotide sequence ID" value="NZ_LUCV01000009.1"/>
</dbReference>
<dbReference type="InterPro" id="IPR010982">
    <property type="entry name" value="Lambda_DNA-bd_dom_sf"/>
</dbReference>
<evidence type="ECO:0000256" key="2">
    <source>
        <dbReference type="ARBA" id="ARBA00023125"/>
    </source>
</evidence>
<dbReference type="GO" id="GO:0003677">
    <property type="term" value="F:DNA binding"/>
    <property type="evidence" value="ECO:0007669"/>
    <property type="project" value="UniProtKB-KW"/>
</dbReference>
<evidence type="ECO:0000313" key="6">
    <source>
        <dbReference type="EMBL" id="OAI93811.1"/>
    </source>
</evidence>
<feature type="region of interest" description="Disordered" evidence="4">
    <location>
        <begin position="64"/>
        <end position="94"/>
    </location>
</feature>
<dbReference type="InterPro" id="IPR015927">
    <property type="entry name" value="Peptidase_S24_S26A/B/C"/>
</dbReference>
<dbReference type="Proteomes" id="UP000077752">
    <property type="component" value="Unassembled WGS sequence"/>
</dbReference>